<organism evidence="2">
    <name type="scientific">marine sediment metagenome</name>
    <dbReference type="NCBI Taxonomy" id="412755"/>
    <lineage>
        <taxon>unclassified sequences</taxon>
        <taxon>metagenomes</taxon>
        <taxon>ecological metagenomes</taxon>
    </lineage>
</organism>
<dbReference type="PANTHER" id="PTHR34585:SF22">
    <property type="entry name" value="HELIX-TURN-HELIX DOMAIN-CONTAINING PROTEIN"/>
    <property type="match status" value="1"/>
</dbReference>
<protein>
    <recommendedName>
        <fullName evidence="1">Helix-turn-helix domain-containing protein</fullName>
    </recommendedName>
</protein>
<feature type="domain" description="Helix-turn-helix" evidence="1">
    <location>
        <begin position="39"/>
        <end position="88"/>
    </location>
</feature>
<dbReference type="InterPro" id="IPR041657">
    <property type="entry name" value="HTH_17"/>
</dbReference>
<accession>A0A0F9BLV7</accession>
<comment type="caution">
    <text evidence="2">The sequence shown here is derived from an EMBL/GenBank/DDBJ whole genome shotgun (WGS) entry which is preliminary data.</text>
</comment>
<name>A0A0F9BLV7_9ZZZZ</name>
<dbReference type="AlphaFoldDB" id="A0A0F9BLV7"/>
<dbReference type="EMBL" id="LAZR01040295">
    <property type="protein sequence ID" value="KKL14847.1"/>
    <property type="molecule type" value="Genomic_DNA"/>
</dbReference>
<reference evidence="2" key="1">
    <citation type="journal article" date="2015" name="Nature">
        <title>Complex archaea that bridge the gap between prokaryotes and eukaryotes.</title>
        <authorList>
            <person name="Spang A."/>
            <person name="Saw J.H."/>
            <person name="Jorgensen S.L."/>
            <person name="Zaremba-Niedzwiedzka K."/>
            <person name="Martijn J."/>
            <person name="Lind A.E."/>
            <person name="van Eijk R."/>
            <person name="Schleper C."/>
            <person name="Guy L."/>
            <person name="Ettema T.J."/>
        </authorList>
    </citation>
    <scope>NUCLEOTIDE SEQUENCE</scope>
</reference>
<dbReference type="SUPFAM" id="SSF46955">
    <property type="entry name" value="Putative DNA-binding domain"/>
    <property type="match status" value="1"/>
</dbReference>
<evidence type="ECO:0000313" key="2">
    <source>
        <dbReference type="EMBL" id="KKL14847.1"/>
    </source>
</evidence>
<dbReference type="Pfam" id="PF12728">
    <property type="entry name" value="HTH_17"/>
    <property type="match status" value="1"/>
</dbReference>
<gene>
    <name evidence="2" type="ORF">LCGC14_2511550</name>
</gene>
<dbReference type="PANTHER" id="PTHR34585">
    <property type="match status" value="1"/>
</dbReference>
<proteinExistence type="predicted"/>
<sequence>MEIDLVTKEELNQALELLVSLDKKADKILNALPRISDQWLESSETSKMLHVSSRTLQNYRDKGLLSFCQIGHKILFKRSDVDEFLANHYIKGRL</sequence>
<evidence type="ECO:0000259" key="1">
    <source>
        <dbReference type="Pfam" id="PF12728"/>
    </source>
</evidence>
<dbReference type="InterPro" id="IPR009061">
    <property type="entry name" value="DNA-bd_dom_put_sf"/>
</dbReference>